<organism evidence="1 2">
    <name type="scientific">Pleuronectes platessa</name>
    <name type="common">European plaice</name>
    <dbReference type="NCBI Taxonomy" id="8262"/>
    <lineage>
        <taxon>Eukaryota</taxon>
        <taxon>Metazoa</taxon>
        <taxon>Chordata</taxon>
        <taxon>Craniata</taxon>
        <taxon>Vertebrata</taxon>
        <taxon>Euteleostomi</taxon>
        <taxon>Actinopterygii</taxon>
        <taxon>Neopterygii</taxon>
        <taxon>Teleostei</taxon>
        <taxon>Neoteleostei</taxon>
        <taxon>Acanthomorphata</taxon>
        <taxon>Carangaria</taxon>
        <taxon>Pleuronectiformes</taxon>
        <taxon>Pleuronectoidei</taxon>
        <taxon>Pleuronectidae</taxon>
        <taxon>Pleuronectes</taxon>
    </lineage>
</organism>
<comment type="caution">
    <text evidence="1">The sequence shown here is derived from an EMBL/GenBank/DDBJ whole genome shotgun (WGS) entry which is preliminary data.</text>
</comment>
<proteinExistence type="predicted"/>
<dbReference type="AlphaFoldDB" id="A0A9N7Z3B8"/>
<sequence>MTVYRIHLCTLGCSASCGAATTTTTPFTVTIATTWDYQGFEGREPRWAAFIPLKASPQMGRARRGRGVGGQRELGAVLARRSRAICLSALLHFRPLLRLHGAPSTDGQPSERPLSTHRFLSSPFLHHIIPPPPLPSSPLLSSPLPSSCQW</sequence>
<evidence type="ECO:0000313" key="2">
    <source>
        <dbReference type="Proteomes" id="UP001153269"/>
    </source>
</evidence>
<dbReference type="EMBL" id="CADEAL010003978">
    <property type="protein sequence ID" value="CAB1448433.1"/>
    <property type="molecule type" value="Genomic_DNA"/>
</dbReference>
<reference evidence="1" key="1">
    <citation type="submission" date="2020-03" db="EMBL/GenBank/DDBJ databases">
        <authorList>
            <person name="Weist P."/>
        </authorList>
    </citation>
    <scope>NUCLEOTIDE SEQUENCE</scope>
</reference>
<gene>
    <name evidence="1" type="ORF">PLEPLA_LOCUS36087</name>
</gene>
<evidence type="ECO:0000313" key="1">
    <source>
        <dbReference type="EMBL" id="CAB1448433.1"/>
    </source>
</evidence>
<protein>
    <submittedName>
        <fullName evidence="1">Uncharacterized protein</fullName>
    </submittedName>
</protein>
<accession>A0A9N7Z3B8</accession>
<name>A0A9N7Z3B8_PLEPL</name>
<dbReference type="Proteomes" id="UP001153269">
    <property type="component" value="Unassembled WGS sequence"/>
</dbReference>
<keyword evidence="2" id="KW-1185">Reference proteome</keyword>